<feature type="region of interest" description="Disordered" evidence="1">
    <location>
        <begin position="471"/>
        <end position="491"/>
    </location>
</feature>
<protein>
    <submittedName>
        <fullName evidence="3">Uncharacterized protein</fullName>
    </submittedName>
</protein>
<reference evidence="3 4" key="1">
    <citation type="submission" date="2024-05" db="EMBL/GenBank/DDBJ databases">
        <authorList>
            <person name="Wallberg A."/>
        </authorList>
    </citation>
    <scope>NUCLEOTIDE SEQUENCE [LARGE SCALE GENOMIC DNA]</scope>
</reference>
<keyword evidence="2" id="KW-0812">Transmembrane</keyword>
<keyword evidence="2" id="KW-1133">Transmembrane helix</keyword>
<dbReference type="EMBL" id="CAXKWB010012241">
    <property type="protein sequence ID" value="CAL4103870.1"/>
    <property type="molecule type" value="Genomic_DNA"/>
</dbReference>
<feature type="region of interest" description="Disordered" evidence="1">
    <location>
        <begin position="282"/>
        <end position="301"/>
    </location>
</feature>
<comment type="caution">
    <text evidence="3">The sequence shown here is derived from an EMBL/GenBank/DDBJ whole genome shotgun (WGS) entry which is preliminary data.</text>
</comment>
<evidence type="ECO:0000256" key="2">
    <source>
        <dbReference type="SAM" id="Phobius"/>
    </source>
</evidence>
<keyword evidence="4" id="KW-1185">Reference proteome</keyword>
<evidence type="ECO:0000313" key="4">
    <source>
        <dbReference type="Proteomes" id="UP001497623"/>
    </source>
</evidence>
<proteinExistence type="predicted"/>
<feature type="compositionally biased region" description="Low complexity" evidence="1">
    <location>
        <begin position="120"/>
        <end position="133"/>
    </location>
</feature>
<keyword evidence="2" id="KW-0472">Membrane</keyword>
<feature type="compositionally biased region" description="Low complexity" evidence="1">
    <location>
        <begin position="282"/>
        <end position="300"/>
    </location>
</feature>
<name>A0AAV2QYJ2_MEGNR</name>
<feature type="non-terminal residue" evidence="3">
    <location>
        <position position="1"/>
    </location>
</feature>
<gene>
    <name evidence="3" type="ORF">MNOR_LOCUS17669</name>
</gene>
<evidence type="ECO:0000313" key="3">
    <source>
        <dbReference type="EMBL" id="CAL4103870.1"/>
    </source>
</evidence>
<feature type="compositionally biased region" description="Low complexity" evidence="1">
    <location>
        <begin position="217"/>
        <end position="233"/>
    </location>
</feature>
<feature type="region of interest" description="Disordered" evidence="1">
    <location>
        <begin position="217"/>
        <end position="246"/>
    </location>
</feature>
<organism evidence="3 4">
    <name type="scientific">Meganyctiphanes norvegica</name>
    <name type="common">Northern krill</name>
    <name type="synonym">Thysanopoda norvegica</name>
    <dbReference type="NCBI Taxonomy" id="48144"/>
    <lineage>
        <taxon>Eukaryota</taxon>
        <taxon>Metazoa</taxon>
        <taxon>Ecdysozoa</taxon>
        <taxon>Arthropoda</taxon>
        <taxon>Crustacea</taxon>
        <taxon>Multicrustacea</taxon>
        <taxon>Malacostraca</taxon>
        <taxon>Eumalacostraca</taxon>
        <taxon>Eucarida</taxon>
        <taxon>Euphausiacea</taxon>
        <taxon>Euphausiidae</taxon>
        <taxon>Meganyctiphanes</taxon>
    </lineage>
</organism>
<feature type="region of interest" description="Disordered" evidence="1">
    <location>
        <begin position="113"/>
        <end position="134"/>
    </location>
</feature>
<sequence length="491" mass="54255">QMEEKVVGGKEKKYVLYTVVGEERGKAGLGVWVVRVLLGALMLVALAVVPYLSLRLAQVSDRTLVVFQPVPIRNHSLHHHNHDHHVIEHGKLGHVDVISILQSASLTRENYTELNETTKNNSSSNTSSNSSSNGVVTLHEAAVTLAVMEDTNSTRKATDENGTESVTSGDIAVPKTEDEEEKDEDRVTTEQAEGTSESPNNVANNVAELVNSSNSAAPISASSTSIPNTTITPQHSNEASSAPDAATQAIIPSSQKTPTDQNANLTTKTPIAKVLAVSTTLAPAPSTTTSTTTTTTTTTSHRPPLAHKLVYVATAASGNHVGGFCVWKTDQNVTNWAFFYDNIPIEYQSHQDTADHEMRGMLAAVRTWSSLWEDHHVVLRSHHPSIKGADHPTRRQLSHELEQLSEGHFSYELEWRLRKTDRVVDIAYCLAHLHRDFAHWYRTFQGHVDELLGPQNWRKVNKEKRTEVSKSAFLTEDNEDEDFEEDNMVKM</sequence>
<feature type="transmembrane region" description="Helical" evidence="2">
    <location>
        <begin position="32"/>
        <end position="54"/>
    </location>
</feature>
<evidence type="ECO:0000256" key="1">
    <source>
        <dbReference type="SAM" id="MobiDB-lite"/>
    </source>
</evidence>
<feature type="region of interest" description="Disordered" evidence="1">
    <location>
        <begin position="149"/>
        <end position="202"/>
    </location>
</feature>
<dbReference type="AlphaFoldDB" id="A0AAV2QYJ2"/>
<feature type="compositionally biased region" description="Acidic residues" evidence="1">
    <location>
        <begin position="476"/>
        <end position="491"/>
    </location>
</feature>
<dbReference type="Proteomes" id="UP001497623">
    <property type="component" value="Unassembled WGS sequence"/>
</dbReference>
<accession>A0AAV2QYJ2</accession>